<dbReference type="GO" id="GO:0005829">
    <property type="term" value="C:cytosol"/>
    <property type="evidence" value="ECO:0007669"/>
    <property type="project" value="GOC"/>
</dbReference>
<keyword evidence="13" id="KW-1185">Reference proteome</keyword>
<evidence type="ECO:0000256" key="10">
    <source>
        <dbReference type="PIRNR" id="PIRNR037094"/>
    </source>
</evidence>
<dbReference type="RefSeq" id="XP_013241309.1">
    <property type="nucleotide sequence ID" value="XM_013385855.1"/>
</dbReference>
<dbReference type="GO" id="GO:0030121">
    <property type="term" value="C:AP-1 adaptor complex"/>
    <property type="evidence" value="ECO:0007669"/>
    <property type="project" value="InterPro"/>
</dbReference>
<dbReference type="InterPro" id="IPR002553">
    <property type="entry name" value="Clathrin/coatomer_adapt-like_N"/>
</dbReference>
<gene>
    <name evidence="12" type="ORF">K437DRAFT_258756</name>
</gene>
<keyword evidence="8 10" id="KW-0968">Cytoplasmic vesicle</keyword>
<dbReference type="Proteomes" id="UP000027361">
    <property type="component" value="Unassembled WGS sequence"/>
</dbReference>
<name>A0A066VEJ3_TILAU</name>
<dbReference type="PROSITE" id="PS50180">
    <property type="entry name" value="GAE"/>
    <property type="match status" value="1"/>
</dbReference>
<dbReference type="InterPro" id="IPR011989">
    <property type="entry name" value="ARM-like"/>
</dbReference>
<dbReference type="SUPFAM" id="SSF49348">
    <property type="entry name" value="Clathrin adaptor appendage domain"/>
    <property type="match status" value="1"/>
</dbReference>
<keyword evidence="4 10" id="KW-0813">Transport</keyword>
<dbReference type="InterPro" id="IPR008152">
    <property type="entry name" value="Clathrin_a/b/g-adaptin_app_Ig"/>
</dbReference>
<dbReference type="Gene3D" id="1.25.10.10">
    <property type="entry name" value="Leucine-rich Repeat Variant"/>
    <property type="match status" value="1"/>
</dbReference>
<dbReference type="InterPro" id="IPR008153">
    <property type="entry name" value="GAE_dom"/>
</dbReference>
<dbReference type="GeneID" id="25265068"/>
<evidence type="ECO:0000256" key="1">
    <source>
        <dbReference type="ARBA" id="ARBA00004156"/>
    </source>
</evidence>
<dbReference type="GO" id="GO:0016482">
    <property type="term" value="P:cytosolic transport"/>
    <property type="evidence" value="ECO:0007669"/>
    <property type="project" value="UniProtKB-ARBA"/>
</dbReference>
<dbReference type="STRING" id="1037660.A0A066VEJ3"/>
<dbReference type="SUPFAM" id="SSF48371">
    <property type="entry name" value="ARM repeat"/>
    <property type="match status" value="1"/>
</dbReference>
<dbReference type="PIRSF" id="PIRSF037094">
    <property type="entry name" value="AP1_complex_gamma"/>
    <property type="match status" value="1"/>
</dbReference>
<evidence type="ECO:0000256" key="2">
    <source>
        <dbReference type="ARBA" id="ARBA00004555"/>
    </source>
</evidence>
<feature type="domain" description="GAE" evidence="11">
    <location>
        <begin position="775"/>
        <end position="888"/>
    </location>
</feature>
<dbReference type="GO" id="GO:0016192">
    <property type="term" value="P:vesicle-mediated transport"/>
    <property type="evidence" value="ECO:0007669"/>
    <property type="project" value="InterPro"/>
</dbReference>
<evidence type="ECO:0000256" key="6">
    <source>
        <dbReference type="ARBA" id="ARBA00023034"/>
    </source>
</evidence>
<dbReference type="Pfam" id="PF01602">
    <property type="entry name" value="Adaptin_N"/>
    <property type="match status" value="1"/>
</dbReference>
<keyword evidence="5 10" id="KW-0653">Protein transport</keyword>
<dbReference type="OMA" id="AICAMRI"/>
<dbReference type="InParanoid" id="A0A066VEJ3"/>
<dbReference type="PANTHER" id="PTHR22780">
    <property type="entry name" value="ADAPTIN, ALPHA/GAMMA/EPSILON"/>
    <property type="match status" value="1"/>
</dbReference>
<comment type="subcellular location">
    <subcellularLocation>
        <location evidence="1">Cytoplasmic vesicle membrane</location>
    </subcellularLocation>
    <subcellularLocation>
        <location evidence="2">Golgi apparatus</location>
    </subcellularLocation>
</comment>
<evidence type="ECO:0000256" key="7">
    <source>
        <dbReference type="ARBA" id="ARBA00023136"/>
    </source>
</evidence>
<evidence type="ECO:0000313" key="13">
    <source>
        <dbReference type="Proteomes" id="UP000027361"/>
    </source>
</evidence>
<protein>
    <recommendedName>
        <fullName evidence="10">AP-1 complex subunit gamma</fullName>
    </recommendedName>
</protein>
<dbReference type="GO" id="GO:0006886">
    <property type="term" value="P:intracellular protein transport"/>
    <property type="evidence" value="ECO:0007669"/>
    <property type="project" value="UniProtKB-UniRule"/>
</dbReference>
<dbReference type="AlphaFoldDB" id="A0A066VEJ3"/>
<sequence length="893" mass="96728">MSTFFAKQQQVAALDPRLGGLMASAGLYNLKALIKAIRACKTLADERNLIQKESASIRTAFKDEDPLARHNNIAKLLYIHMLGYPAHFGQIECLKLVATPRFTDKRLGYLGIMLLLDENTEVLTLVTNGLKNDMNHSNMYIVGLALCTFGNIASEEMSRDLCNEVEKLMGSSNTYIRRKAALCAMRIVRKVPDLLDHFQERTRSLLSDKNHGVLLCAVTLAIEIVHVDPSEETLDAFRKCVPLLVRHLKALVTTGYSPEHDVSGITDPFLQVKILRLLRILGKGHQAVSESMNDILAQVATNTEASKNVGNAILYETVLTILDIEAENGLRVMAINILGKFLGNRDNNIRYVALNTLNKVVSLDTNAVQRHRNIILDCLRDGDISIRRRALELSYALINESNVRVLTRELLSFLQVADNEFKLGMTTHICLAAEKYAPNKRWHIDTVLRVLKLAGNYVREDVLSSFIRLVCHTPELQAYTVQKLFSAVHADFSQESLTLAAVWVIGEFGEVLLQGGNFEDEELVREVKPKDIVDLLDALLNSPYINSHIRQYILTALAKLTSRIGSSDAPQIQRVQQILRSFDSTVEVEIQQRSVEYSALLRRPDISEGVLESMPLPEVKATIVGTVNENKSVGSTKVDKNDLLDLMGGDDLVADGSVAAGAAVGTRNGVSTAPGAGSSQQSTQDLLADIFGGGGLVDAAASNAAAAAPPKASVDDIMGLFGHSGALPSASSAAPKPVPAQSANSDLGGLDLLGGVGISSSSQTEAPAPALAGSSSVVAYSAYDQKGLNITLTPQVSPMRPDVVNILANFKVTGSQQISDIKFQAAVPKSQRLQMLAISSQALAPGEAATQQMRVMAPRGAQVRLRLRVGFNANGEEVQDQVDFSGFPVNLLG</sequence>
<dbReference type="HOGENOM" id="CLU_003824_0_0_1"/>
<keyword evidence="7 10" id="KW-0472">Membrane</keyword>
<reference evidence="12 13" key="1">
    <citation type="submission" date="2014-05" db="EMBL/GenBank/DDBJ databases">
        <title>Draft genome sequence of a rare smut relative, Tilletiaria anomala UBC 951.</title>
        <authorList>
            <consortium name="DOE Joint Genome Institute"/>
            <person name="Toome M."/>
            <person name="Kuo A."/>
            <person name="Henrissat B."/>
            <person name="Lipzen A."/>
            <person name="Tritt A."/>
            <person name="Yoshinaga Y."/>
            <person name="Zane M."/>
            <person name="Barry K."/>
            <person name="Grigoriev I.V."/>
            <person name="Spatafora J.W."/>
            <person name="Aimea M.C."/>
        </authorList>
    </citation>
    <scope>NUCLEOTIDE SEQUENCE [LARGE SCALE GENOMIC DNA]</scope>
    <source>
        <strain evidence="12 13">UBC 951</strain>
    </source>
</reference>
<evidence type="ECO:0000256" key="3">
    <source>
        <dbReference type="ARBA" id="ARBA00006613"/>
    </source>
</evidence>
<dbReference type="SMART" id="SM00809">
    <property type="entry name" value="Alpha_adaptinC2"/>
    <property type="match status" value="1"/>
</dbReference>
<dbReference type="InterPro" id="IPR016024">
    <property type="entry name" value="ARM-type_fold"/>
</dbReference>
<comment type="caution">
    <text evidence="12">The sequence shown here is derived from an EMBL/GenBank/DDBJ whole genome shotgun (WGS) entry which is preliminary data.</text>
</comment>
<comment type="subunit">
    <text evidence="9">Adaptor protein complex 1 (AP-1) is a heterotetramer composed of two large adaptins (gamma-type subunit APL4 and beta-type subunit APL2), a medium adaptin (mu-type subunit APM1) and a small adaptin (sigma-type subunit APS1). AP-1 interacts with clathrin.</text>
</comment>
<dbReference type="Pfam" id="PF02883">
    <property type="entry name" value="Alpha_adaptinC2"/>
    <property type="match status" value="1"/>
</dbReference>
<dbReference type="EMBL" id="JMSN01000094">
    <property type="protein sequence ID" value="KDN40172.1"/>
    <property type="molecule type" value="Genomic_DNA"/>
</dbReference>
<evidence type="ECO:0000256" key="8">
    <source>
        <dbReference type="ARBA" id="ARBA00023329"/>
    </source>
</evidence>
<evidence type="ECO:0000256" key="9">
    <source>
        <dbReference type="ARBA" id="ARBA00062546"/>
    </source>
</evidence>
<organism evidence="12 13">
    <name type="scientific">Tilletiaria anomala (strain ATCC 24038 / CBS 436.72 / UBC 951)</name>
    <dbReference type="NCBI Taxonomy" id="1037660"/>
    <lineage>
        <taxon>Eukaryota</taxon>
        <taxon>Fungi</taxon>
        <taxon>Dikarya</taxon>
        <taxon>Basidiomycota</taxon>
        <taxon>Ustilaginomycotina</taxon>
        <taxon>Exobasidiomycetes</taxon>
        <taxon>Georgefischeriales</taxon>
        <taxon>Tilletiariaceae</taxon>
        <taxon>Tilletiaria</taxon>
    </lineage>
</organism>
<dbReference type="InterPro" id="IPR017107">
    <property type="entry name" value="AP1_complex_gsu"/>
</dbReference>
<evidence type="ECO:0000313" key="12">
    <source>
        <dbReference type="EMBL" id="KDN40172.1"/>
    </source>
</evidence>
<evidence type="ECO:0000256" key="4">
    <source>
        <dbReference type="ARBA" id="ARBA00022448"/>
    </source>
</evidence>
<evidence type="ECO:0000259" key="11">
    <source>
        <dbReference type="PROSITE" id="PS50180"/>
    </source>
</evidence>
<evidence type="ECO:0000256" key="5">
    <source>
        <dbReference type="ARBA" id="ARBA00022927"/>
    </source>
</evidence>
<proteinExistence type="inferred from homology"/>
<comment type="similarity">
    <text evidence="3 10">Belongs to the adaptor complexes large subunit family.</text>
</comment>
<accession>A0A066VEJ3</accession>
<dbReference type="FunCoup" id="A0A066VEJ3">
    <property type="interactions" value="194"/>
</dbReference>
<dbReference type="FunFam" id="1.25.10.10:FF:000030">
    <property type="entry name" value="AP-1 complex subunit gamma"/>
    <property type="match status" value="1"/>
</dbReference>
<dbReference type="Gene3D" id="2.60.40.1230">
    <property type="match status" value="1"/>
</dbReference>
<keyword evidence="6 10" id="KW-0333">Golgi apparatus</keyword>
<dbReference type="InterPro" id="IPR050840">
    <property type="entry name" value="Adaptor_Complx_Large_Subunit"/>
</dbReference>
<dbReference type="InterPro" id="IPR013041">
    <property type="entry name" value="Clathrin_app_Ig-like_sf"/>
</dbReference>
<dbReference type="OrthoDB" id="28053at2759"/>